<dbReference type="RefSeq" id="WP_057624257.1">
    <property type="nucleotide sequence ID" value="NZ_LKHV02000001.1"/>
</dbReference>
<organism evidence="3">
    <name type="scientific">Candidatus Berkiella cookevillensis</name>
    <dbReference type="NCBI Taxonomy" id="437022"/>
    <lineage>
        <taxon>Bacteria</taxon>
        <taxon>Pseudomonadati</taxon>
        <taxon>Pseudomonadota</taxon>
        <taxon>Gammaproteobacteria</taxon>
        <taxon>Candidatus Berkiellales</taxon>
        <taxon>Candidatus Berkiellaceae</taxon>
        <taxon>Candidatus Berkiella</taxon>
    </lineage>
</organism>
<name>A0A0Q9YRR1_9GAMM</name>
<reference evidence="4" key="2">
    <citation type="journal article" date="2016" name="Genome Announc.">
        <title>Draft Genome Sequences of Two Novel Amoeba-Resistant Intranuclear Bacteria, 'Candidatus Berkiella cookevillensis' and 'Candidatus Berkiella aquae'.</title>
        <authorList>
            <person name="Mehari Y.T."/>
            <person name="Arivett B.A."/>
            <person name="Farone A.L."/>
            <person name="Gunderson J.H."/>
            <person name="Farone M.B."/>
        </authorList>
    </citation>
    <scope>NUCLEOTIDE SEQUENCE</scope>
    <source>
        <strain evidence="4">CC99</strain>
    </source>
</reference>
<comment type="caution">
    <text evidence="3">The sequence shown here is derived from an EMBL/GenBank/DDBJ whole genome shotgun (WGS) entry which is preliminary data.</text>
</comment>
<feature type="compositionally biased region" description="Basic and acidic residues" evidence="2">
    <location>
        <begin position="475"/>
        <end position="484"/>
    </location>
</feature>
<keyword evidence="5" id="KW-1185">Reference proteome</keyword>
<dbReference type="AlphaFoldDB" id="A0A0Q9YRR1"/>
<feature type="coiled-coil region" evidence="1">
    <location>
        <begin position="301"/>
        <end position="363"/>
    </location>
</feature>
<protein>
    <submittedName>
        <fullName evidence="3">Uncharacterized protein</fullName>
    </submittedName>
</protein>
<dbReference type="EMBL" id="LKHV01000004">
    <property type="protein sequence ID" value="KRG19153.1"/>
    <property type="molecule type" value="Genomic_DNA"/>
</dbReference>
<dbReference type="Proteomes" id="UP000051494">
    <property type="component" value="Unassembled WGS sequence"/>
</dbReference>
<gene>
    <name evidence="4" type="ORF">CC99x_011410</name>
    <name evidence="3" type="ORF">CC99x_01153</name>
</gene>
<dbReference type="EMBL" id="LKHV02000001">
    <property type="protein sequence ID" value="MCS5709502.1"/>
    <property type="molecule type" value="Genomic_DNA"/>
</dbReference>
<keyword evidence="1" id="KW-0175">Coiled coil</keyword>
<evidence type="ECO:0000313" key="3">
    <source>
        <dbReference type="EMBL" id="KRG19153.1"/>
    </source>
</evidence>
<reference evidence="4" key="3">
    <citation type="submission" date="2021-06" db="EMBL/GenBank/DDBJ databases">
        <title>Genomic Description and Analysis of Intracellular Bacteria, Candidatus Berkiella cookevillensis and Candidatus Berkiella aquae.</title>
        <authorList>
            <person name="Kidane D.T."/>
            <person name="Mehari Y.T."/>
            <person name="Rice F.C."/>
            <person name="Arivett B.A."/>
            <person name="Farone A.L."/>
            <person name="Berk S.G."/>
            <person name="Farone M.B."/>
        </authorList>
    </citation>
    <scope>NUCLEOTIDE SEQUENCE</scope>
    <source>
        <strain evidence="4">CC99</strain>
    </source>
</reference>
<evidence type="ECO:0000256" key="2">
    <source>
        <dbReference type="SAM" id="MobiDB-lite"/>
    </source>
</evidence>
<accession>A0A0Q9YRR1</accession>
<proteinExistence type="predicted"/>
<reference evidence="3" key="1">
    <citation type="submission" date="2015-09" db="EMBL/GenBank/DDBJ databases">
        <title>Draft Genome Sequences of Two Novel Amoeba-resistant Intranuclear Bacteria, Candidatus Berkiella cookevillensis and Candidatus Berkiella aquae.</title>
        <authorList>
            <person name="Mehari Y.T."/>
            <person name="Arivett B.A."/>
            <person name="Farone A.L."/>
            <person name="Gunderson J.H."/>
            <person name="Farone M.B."/>
        </authorList>
    </citation>
    <scope>NUCLEOTIDE SEQUENCE [LARGE SCALE GENOMIC DNA]</scope>
    <source>
        <strain evidence="3">CC99</strain>
    </source>
</reference>
<feature type="region of interest" description="Disordered" evidence="2">
    <location>
        <begin position="467"/>
        <end position="490"/>
    </location>
</feature>
<dbReference type="STRING" id="437022.CC99x_01153"/>
<evidence type="ECO:0000313" key="4">
    <source>
        <dbReference type="EMBL" id="MCS5709502.1"/>
    </source>
</evidence>
<sequence length="490" mass="55549">MLNSPDLNDSHHANTNAIGLFEDLAGQTRLKEAYEHLLKADTGIVGKFFNILNAFTDREDIKSCEIAENALVDFFAQLNIDFRAGLSDITQLTAHHLENDLQRQQALYLLCYTHLNLNVSSGGKITTKYVFDDQSQKEIEAVLMALEDVQFGPAYYMHTKLSHVDPDHTPTLMLQGARLGNIESRYAYVARYLSHLAGTAIMATPPAFEFPEGIDQQIMIAWIKETKNTGYTAGVSNIQNFISNVFGALGAIHQPPEKQVTDAQKARLIEMAELVKAISDDKKVNKAIDTILNMDVKNKSYEEIKEKYLQIVKEADQYLSEQYSTPLKRTPLKIEQCLFDGELNAMQMQMEQERSRLQALNSATANIFNKPIEKMEKHRAMLLNAQDQKETKKVLGKVKANIGLLHEEVKEAEEVSHSFRAFMKRTANKIKNWLYNKFNIETEKSSLKTPVIVKTYDMKTEANKLLKKAAMPPKQSDKTPEHIAKKPKHT</sequence>
<evidence type="ECO:0000256" key="1">
    <source>
        <dbReference type="SAM" id="Coils"/>
    </source>
</evidence>
<evidence type="ECO:0000313" key="5">
    <source>
        <dbReference type="Proteomes" id="UP000051494"/>
    </source>
</evidence>